<reference evidence="3" key="1">
    <citation type="journal article" date="2014" name="Environ. Microbiol.">
        <title>Comparative genomics of the marine bacterial genus Glaciecola reveals the high degree of genomic diversity and genomic characteristic for cold adaptation.</title>
        <authorList>
            <person name="Qin Q.L."/>
            <person name="Xie B.B."/>
            <person name="Yu Y."/>
            <person name="Shu Y.L."/>
            <person name="Rong J.C."/>
            <person name="Zhang Y.J."/>
            <person name="Zhao D.L."/>
            <person name="Chen X.L."/>
            <person name="Zhang X.Y."/>
            <person name="Chen B."/>
            <person name="Zhou B.C."/>
            <person name="Zhang Y.Z."/>
        </authorList>
    </citation>
    <scope>NUCLEOTIDE SEQUENCE [LARGE SCALE GENOMIC DNA]</scope>
    <source>
        <strain evidence="3">LMG 21857</strain>
    </source>
</reference>
<evidence type="ECO:0000313" key="2">
    <source>
        <dbReference type="EMBL" id="GAC33103.1"/>
    </source>
</evidence>
<dbReference type="Gene3D" id="3.40.710.10">
    <property type="entry name" value="DD-peptidase/beta-lactamase superfamily"/>
    <property type="match status" value="1"/>
</dbReference>
<proteinExistence type="predicted"/>
<gene>
    <name evidence="2" type="ORF">GPLA_2198</name>
</gene>
<dbReference type="STRING" id="1129793.GPLA_2198"/>
<dbReference type="EMBL" id="BAER01000047">
    <property type="protein sequence ID" value="GAC33103.1"/>
    <property type="molecule type" value="Genomic_DNA"/>
</dbReference>
<dbReference type="OrthoDB" id="9814204at2"/>
<dbReference type="RefSeq" id="WP_007104886.1">
    <property type="nucleotide sequence ID" value="NZ_BAER01000047.1"/>
</dbReference>
<dbReference type="SUPFAM" id="SSF56601">
    <property type="entry name" value="beta-lactamase/transpeptidase-like"/>
    <property type="match status" value="1"/>
</dbReference>
<dbReference type="InterPro" id="IPR050789">
    <property type="entry name" value="Diverse_Enzym_Activities"/>
</dbReference>
<dbReference type="InterPro" id="IPR012338">
    <property type="entry name" value="Beta-lactam/transpept-like"/>
</dbReference>
<dbReference type="Proteomes" id="UP000006322">
    <property type="component" value="Unassembled WGS sequence"/>
</dbReference>
<dbReference type="PANTHER" id="PTHR43283">
    <property type="entry name" value="BETA-LACTAMASE-RELATED"/>
    <property type="match status" value="1"/>
</dbReference>
<protein>
    <submittedName>
        <fullName evidence="2">Beta-lactamase</fullName>
    </submittedName>
</protein>
<evidence type="ECO:0000313" key="3">
    <source>
        <dbReference type="Proteomes" id="UP000006322"/>
    </source>
</evidence>
<dbReference type="Pfam" id="PF00144">
    <property type="entry name" value="Beta-lactamase"/>
    <property type="match status" value="1"/>
</dbReference>
<organism evidence="2 3">
    <name type="scientific">Paraglaciecola polaris LMG 21857</name>
    <dbReference type="NCBI Taxonomy" id="1129793"/>
    <lineage>
        <taxon>Bacteria</taxon>
        <taxon>Pseudomonadati</taxon>
        <taxon>Pseudomonadota</taxon>
        <taxon>Gammaproteobacteria</taxon>
        <taxon>Alteromonadales</taxon>
        <taxon>Alteromonadaceae</taxon>
        <taxon>Paraglaciecola</taxon>
    </lineage>
</organism>
<evidence type="ECO:0000259" key="1">
    <source>
        <dbReference type="Pfam" id="PF00144"/>
    </source>
</evidence>
<dbReference type="AlphaFoldDB" id="K6ZWE1"/>
<name>K6ZWE1_9ALTE</name>
<dbReference type="PANTHER" id="PTHR43283:SF14">
    <property type="entry name" value="BLL8153 PROTEIN"/>
    <property type="match status" value="1"/>
</dbReference>
<accession>K6ZWE1</accession>
<keyword evidence="3" id="KW-1185">Reference proteome</keyword>
<comment type="caution">
    <text evidence="2">The sequence shown here is derived from an EMBL/GenBank/DDBJ whole genome shotgun (WGS) entry which is preliminary data.</text>
</comment>
<feature type="domain" description="Beta-lactamase-related" evidence="1">
    <location>
        <begin position="120"/>
        <end position="398"/>
    </location>
</feature>
<sequence>MKHQNQVTKLGIHRSRFLAIAMLAIAIFVGNAYAKVSSDDAFIKQHKLVERSTEILFWTQDERAIGFKNIGRMWPTRVVSKAKNAQPMVLKDIGLGDITYEVEGKEYTIGDFIELKSAIGLVVLKNGELVYENYTDGNDKNTRWISFSVTKSISSLLIGAAIKEGYIASVDDQVVDYLPQLKGSAYDGASIKNVLHMNSGVQWNEDYNDPNSDVSKAGAANGIRLINYVKALPRAHKPGTVFNYNTAESNLIGELLRSAIGNNAATYLQDKIWQPYAMESDALWVLDRPNGVETGGCCLLASLRDFAKIGQFAYEQLTPSQNSPLAKNWLKDSVTPSKTYPNYGYQWWLESDSNRFRASGIFGQAIAVYPELGLVIAKHGNSPQANGPSEYKTHEKALDAAIVARLQEM</sequence>
<dbReference type="InterPro" id="IPR001466">
    <property type="entry name" value="Beta-lactam-related"/>
</dbReference>